<accession>A0A327WL78</accession>
<dbReference type="AlphaFoldDB" id="A0A327WL78"/>
<dbReference type="Proteomes" id="UP000248790">
    <property type="component" value="Unassembled WGS sequence"/>
</dbReference>
<evidence type="ECO:0000313" key="2">
    <source>
        <dbReference type="Proteomes" id="UP000248790"/>
    </source>
</evidence>
<dbReference type="OrthoDB" id="965480at2"/>
<gene>
    <name evidence="1" type="ORF">LX87_05115</name>
</gene>
<reference evidence="1 2" key="1">
    <citation type="submission" date="2018-06" db="EMBL/GenBank/DDBJ databases">
        <title>Genomic Encyclopedia of Archaeal and Bacterial Type Strains, Phase II (KMG-II): from individual species to whole genera.</title>
        <authorList>
            <person name="Goeker M."/>
        </authorList>
    </citation>
    <scope>NUCLEOTIDE SEQUENCE [LARGE SCALE GENOMIC DNA]</scope>
    <source>
        <strain evidence="1 2">DSM 21851</strain>
    </source>
</reference>
<evidence type="ECO:0000313" key="1">
    <source>
        <dbReference type="EMBL" id="RAJ92151.1"/>
    </source>
</evidence>
<proteinExistence type="predicted"/>
<sequence length="92" mass="10490">MAVYTKSFLHHGVRCKVSAEIDTTCTVLAFVDGEEVYSRHQVYKSELESYLVTAMKLVEVEAERKNPLGTEVDETQRMLLRLGFVEPGKPKR</sequence>
<comment type="caution">
    <text evidence="1">The sequence shown here is derived from an EMBL/GenBank/DDBJ whole genome shotgun (WGS) entry which is preliminary data.</text>
</comment>
<keyword evidence="2" id="KW-1185">Reference proteome</keyword>
<protein>
    <submittedName>
        <fullName evidence="1">Uncharacterized protein</fullName>
    </submittedName>
</protein>
<organism evidence="1 2">
    <name type="scientific">Larkinella arboricola</name>
    <dbReference type="NCBI Taxonomy" id="643671"/>
    <lineage>
        <taxon>Bacteria</taxon>
        <taxon>Pseudomonadati</taxon>
        <taxon>Bacteroidota</taxon>
        <taxon>Cytophagia</taxon>
        <taxon>Cytophagales</taxon>
        <taxon>Spirosomataceae</taxon>
        <taxon>Larkinella</taxon>
    </lineage>
</organism>
<name>A0A327WL78_LARAB</name>
<dbReference type="EMBL" id="QLMC01000008">
    <property type="protein sequence ID" value="RAJ92151.1"/>
    <property type="molecule type" value="Genomic_DNA"/>
</dbReference>
<dbReference type="RefSeq" id="WP_111631131.1">
    <property type="nucleotide sequence ID" value="NZ_QLMC01000008.1"/>
</dbReference>